<comment type="caution">
    <text evidence="3">The sequence shown here is derived from an EMBL/GenBank/DDBJ whole genome shotgun (WGS) entry which is preliminary data.</text>
</comment>
<dbReference type="InterPro" id="IPR041682">
    <property type="entry name" value="AAA_14"/>
</dbReference>
<dbReference type="EMBL" id="PCRF01000144">
    <property type="protein sequence ID" value="PIP16316.1"/>
    <property type="molecule type" value="Genomic_DNA"/>
</dbReference>
<dbReference type="InterPro" id="IPR027417">
    <property type="entry name" value="P-loop_NTPase"/>
</dbReference>
<feature type="domain" description="DUF4143" evidence="2">
    <location>
        <begin position="226"/>
        <end position="367"/>
    </location>
</feature>
<dbReference type="Proteomes" id="UP000230392">
    <property type="component" value="Unassembled WGS sequence"/>
</dbReference>
<evidence type="ECO:0008006" key="5">
    <source>
        <dbReference type="Google" id="ProtNLM"/>
    </source>
</evidence>
<dbReference type="Gene3D" id="3.40.50.300">
    <property type="entry name" value="P-loop containing nucleotide triphosphate hydrolases"/>
    <property type="match status" value="1"/>
</dbReference>
<protein>
    <recommendedName>
        <fullName evidence="5">AAA family ATPase</fullName>
    </recommendedName>
</protein>
<reference evidence="3 4" key="1">
    <citation type="submission" date="2017-09" db="EMBL/GenBank/DDBJ databases">
        <title>Depth-based differentiation of microbial function through sediment-hosted aquifers and enrichment of novel symbionts in the deep terrestrial subsurface.</title>
        <authorList>
            <person name="Probst A.J."/>
            <person name="Ladd B."/>
            <person name="Jarett J.K."/>
            <person name="Geller-Mcgrath D.E."/>
            <person name="Sieber C.M."/>
            <person name="Emerson J.B."/>
            <person name="Anantharaman K."/>
            <person name="Thomas B.C."/>
            <person name="Malmstrom R."/>
            <person name="Stieglmeier M."/>
            <person name="Klingl A."/>
            <person name="Woyke T."/>
            <person name="Ryan C.M."/>
            <person name="Banfield J.F."/>
        </authorList>
    </citation>
    <scope>NUCLEOTIDE SEQUENCE [LARGE SCALE GENOMIC DNA]</scope>
    <source>
        <strain evidence="3">CG23_combo_of_CG06-09_8_20_14_all_48_7</strain>
    </source>
</reference>
<evidence type="ECO:0000259" key="1">
    <source>
        <dbReference type="Pfam" id="PF13173"/>
    </source>
</evidence>
<dbReference type="PANTHER" id="PTHR33295:SF8">
    <property type="entry name" value="AAA+ ATPASE DOMAIN-CONTAINING PROTEIN"/>
    <property type="match status" value="1"/>
</dbReference>
<dbReference type="SUPFAM" id="SSF52540">
    <property type="entry name" value="P-loop containing nucleoside triphosphate hydrolases"/>
    <property type="match status" value="1"/>
</dbReference>
<sequence>MITKETLKEVILSNREFILKDVGHIVRREAFPSLGIPNKIVVLYGVRRSGKTFVLYDLFRNYGDTALYVDFEDERLTGFQTGDFENLKESFLELDPSLLSKNKLFLLDEIQNVPGWEKFCRRMAEKEKVNVVVTGSSSRMMPYEIHTSLRGRSWSTEITPFSFREYLKTKNINIDRNLIYTSRKVILKNLFSEYLKWGGFPEAVFSESPFDRTKILKEYLSAIFFRDLVERYKIDNITLLESLLDRLLTGSARKFSLSSFYKQYQGTFPFSKDSLFSYYKCFLRSMLIFEVRKFSESSYTRMRNPAKIYLIDQGMAKRVTSDDLGWLLENVVFLELRKRSSAICYFEEEKECDFITKEEGRFSAYQVSFELNEENKEREAAGLVSCCKRLRLKNGTILTYDQEEELRRQGMKITVIPVWKWLLL</sequence>
<organism evidence="3 4">
    <name type="scientific">bacterium (Candidatus Ratteibacteria) CG23_combo_of_CG06-09_8_20_14_all_48_7</name>
    <dbReference type="NCBI Taxonomy" id="2014292"/>
    <lineage>
        <taxon>Bacteria</taxon>
        <taxon>Candidatus Ratteibacteria</taxon>
    </lineage>
</organism>
<dbReference type="InterPro" id="IPR025420">
    <property type="entry name" value="DUF4143"/>
</dbReference>
<evidence type="ECO:0000313" key="3">
    <source>
        <dbReference type="EMBL" id="PIP16316.1"/>
    </source>
</evidence>
<name>A0A2G9YAQ7_9BACT</name>
<proteinExistence type="predicted"/>
<evidence type="ECO:0000259" key="2">
    <source>
        <dbReference type="Pfam" id="PF13635"/>
    </source>
</evidence>
<gene>
    <name evidence="3" type="ORF">COX46_02990</name>
</gene>
<dbReference type="AlphaFoldDB" id="A0A2G9YAQ7"/>
<evidence type="ECO:0000313" key="4">
    <source>
        <dbReference type="Proteomes" id="UP000230392"/>
    </source>
</evidence>
<dbReference type="Pfam" id="PF13173">
    <property type="entry name" value="AAA_14"/>
    <property type="match status" value="1"/>
</dbReference>
<feature type="domain" description="AAA" evidence="1">
    <location>
        <begin position="38"/>
        <end position="167"/>
    </location>
</feature>
<dbReference type="PANTHER" id="PTHR33295">
    <property type="entry name" value="ATPASE"/>
    <property type="match status" value="1"/>
</dbReference>
<dbReference type="Pfam" id="PF13635">
    <property type="entry name" value="DUF4143"/>
    <property type="match status" value="1"/>
</dbReference>
<accession>A0A2G9YAQ7</accession>